<sequence length="675" mass="72950">MSEVLPNPSPPAQGDLRGVLAIPAFARLWRAMAFGSLGDWLGLLASTALAKELSGDNYAKANVAIAGVFIVRLLPAVVIGPFAGVIVDRFDRRRLMYTCDILRAGLFISIPLVREYWWLYTATVLIEAITLFWSPAKEASVPNMVPRDRLEAANQVSMLAAYGTAPIAAALFSLLALFHSALSIQVGSFSTKPVDLALYLDGLSFAFSAYTIYRLKEIPKSKGGPEGENTNMLRSLLDGWKFVGSTPLIRGLVVGMLGAFAAGGAVVGLARTFVGDLGGGDAAYGMLFAGVFLGLAAGMGWGPRLLSGFSRRRLFGLALTLSGVGLVLLAAIPNIVIAFITTLFLGMCAGTAWVSGFTMLGLEVRDEVRGRTFAFVQTLIRITLVLVLAVAPVIAAAVGKHTLKFNNTQLIYNGAEITLLLGGILATIVGIISYKQMDDRKGVPLWGDIMDALRGEIGVVNLYAKKGIFIAFEGGEGSGKSTQAKELKSWLESQGRVVTLSREPGGTEVGKKIRQVLLDPATGEVAPRAEALLYAADRAEHVESVIRPALDRNEVVITDRYIDSSIAYQGGGRILPSEDVLRLSRWATSGLVPDITVVLDIDPRIGLSRCGDKDRLESEPMEFHERVRRTFLELARIEPERYLVIEANQSQTEVKRIIRNRFEALLAEPEKRAAK</sequence>
<dbReference type="EMBL" id="CAEZXN010000058">
    <property type="protein sequence ID" value="CAB4708354.1"/>
    <property type="molecule type" value="Genomic_DNA"/>
</dbReference>
<dbReference type="PANTHER" id="PTHR43266">
    <property type="entry name" value="MACROLIDE-EFFLUX PROTEIN"/>
    <property type="match status" value="1"/>
</dbReference>
<feature type="transmembrane region" description="Helical" evidence="15">
    <location>
        <begin position="248"/>
        <end position="270"/>
    </location>
</feature>
<evidence type="ECO:0000256" key="15">
    <source>
        <dbReference type="SAM" id="Phobius"/>
    </source>
</evidence>
<evidence type="ECO:0000256" key="2">
    <source>
        <dbReference type="ARBA" id="ARBA00009776"/>
    </source>
</evidence>
<dbReference type="InterPro" id="IPR018094">
    <property type="entry name" value="Thymidylate_kinase"/>
</dbReference>
<dbReference type="FunFam" id="3.40.50.300:FF:000225">
    <property type="entry name" value="Thymidylate kinase"/>
    <property type="match status" value="1"/>
</dbReference>
<dbReference type="InterPro" id="IPR027417">
    <property type="entry name" value="P-loop_NTPase"/>
</dbReference>
<keyword evidence="7 15" id="KW-0812">Transmembrane</keyword>
<feature type="domain" description="Thymidylate kinase-like" evidence="16">
    <location>
        <begin position="472"/>
        <end position="656"/>
    </location>
</feature>
<evidence type="ECO:0000256" key="10">
    <source>
        <dbReference type="ARBA" id="ARBA00022777"/>
    </source>
</evidence>
<keyword evidence="12 15" id="KW-1133">Transmembrane helix</keyword>
<evidence type="ECO:0000256" key="12">
    <source>
        <dbReference type="ARBA" id="ARBA00022989"/>
    </source>
</evidence>
<evidence type="ECO:0000256" key="4">
    <source>
        <dbReference type="ARBA" id="ARBA00022448"/>
    </source>
</evidence>
<evidence type="ECO:0000313" key="19">
    <source>
        <dbReference type="EMBL" id="CAB4842570.1"/>
    </source>
</evidence>
<evidence type="ECO:0000256" key="5">
    <source>
        <dbReference type="ARBA" id="ARBA00022475"/>
    </source>
</evidence>
<evidence type="ECO:0000256" key="3">
    <source>
        <dbReference type="ARBA" id="ARBA00012980"/>
    </source>
</evidence>
<feature type="transmembrane region" description="Helical" evidence="15">
    <location>
        <begin position="314"/>
        <end position="332"/>
    </location>
</feature>
<dbReference type="InterPro" id="IPR036259">
    <property type="entry name" value="MFS_trans_sf"/>
</dbReference>
<organism evidence="19">
    <name type="scientific">freshwater metagenome</name>
    <dbReference type="NCBI Taxonomy" id="449393"/>
    <lineage>
        <taxon>unclassified sequences</taxon>
        <taxon>metagenomes</taxon>
        <taxon>ecological metagenomes</taxon>
    </lineage>
</organism>
<proteinExistence type="inferred from homology"/>
<dbReference type="GO" id="GO:0004798">
    <property type="term" value="F:dTMP kinase activity"/>
    <property type="evidence" value="ECO:0007669"/>
    <property type="project" value="UniProtKB-EC"/>
</dbReference>
<evidence type="ECO:0000256" key="9">
    <source>
        <dbReference type="ARBA" id="ARBA00022741"/>
    </source>
</evidence>
<dbReference type="EMBL" id="CAFBRC010000075">
    <property type="protein sequence ID" value="CAB5076771.1"/>
    <property type="molecule type" value="Genomic_DNA"/>
</dbReference>
<feature type="transmembrane region" description="Helical" evidence="15">
    <location>
        <begin position="282"/>
        <end position="302"/>
    </location>
</feature>
<feature type="transmembrane region" description="Helical" evidence="15">
    <location>
        <begin position="196"/>
        <end position="213"/>
    </location>
</feature>
<reference evidence="19" key="1">
    <citation type="submission" date="2020-05" db="EMBL/GenBank/DDBJ databases">
        <authorList>
            <person name="Chiriac C."/>
            <person name="Salcher M."/>
            <person name="Ghai R."/>
            <person name="Kavagutti S V."/>
        </authorList>
    </citation>
    <scope>NUCLEOTIDE SEQUENCE</scope>
</reference>
<dbReference type="GO" id="GO:0006233">
    <property type="term" value="P:dTDP biosynthetic process"/>
    <property type="evidence" value="ECO:0007669"/>
    <property type="project" value="InterPro"/>
</dbReference>
<dbReference type="SUPFAM" id="SSF52540">
    <property type="entry name" value="P-loop containing nucleoside triphosphate hydrolases"/>
    <property type="match status" value="1"/>
</dbReference>
<keyword evidence="11" id="KW-0067">ATP-binding</keyword>
<dbReference type="AlphaFoldDB" id="A0A6J7BBF9"/>
<keyword evidence="9" id="KW-0547">Nucleotide-binding</keyword>
<evidence type="ECO:0000313" key="20">
    <source>
        <dbReference type="EMBL" id="CAB5076771.1"/>
    </source>
</evidence>
<keyword evidence="13 15" id="KW-0472">Membrane</keyword>
<dbReference type="InterPro" id="IPR018095">
    <property type="entry name" value="Thymidylate_kin_CS"/>
</dbReference>
<dbReference type="InterPro" id="IPR010290">
    <property type="entry name" value="TM_effector"/>
</dbReference>
<dbReference type="EMBL" id="CAFBAA010000012">
    <property type="protein sequence ID" value="CAB4842570.1"/>
    <property type="molecule type" value="Genomic_DNA"/>
</dbReference>
<dbReference type="CDD" id="cd01672">
    <property type="entry name" value="TMPK"/>
    <property type="match status" value="1"/>
</dbReference>
<evidence type="ECO:0000256" key="14">
    <source>
        <dbReference type="ARBA" id="ARBA00048743"/>
    </source>
</evidence>
<dbReference type="GO" id="GO:0005524">
    <property type="term" value="F:ATP binding"/>
    <property type="evidence" value="ECO:0007669"/>
    <property type="project" value="UniProtKB-KW"/>
</dbReference>
<dbReference type="Pfam" id="PF05977">
    <property type="entry name" value="MFS_3"/>
    <property type="match status" value="1"/>
</dbReference>
<dbReference type="Pfam" id="PF02223">
    <property type="entry name" value="Thymidylate_kin"/>
    <property type="match status" value="1"/>
</dbReference>
<evidence type="ECO:0000256" key="6">
    <source>
        <dbReference type="ARBA" id="ARBA00022679"/>
    </source>
</evidence>
<comment type="similarity">
    <text evidence="2">Belongs to the thymidylate kinase family.</text>
</comment>
<feature type="transmembrane region" description="Helical" evidence="15">
    <location>
        <begin position="410"/>
        <end position="432"/>
    </location>
</feature>
<keyword evidence="8" id="KW-0545">Nucleotide biosynthesis</keyword>
<dbReference type="PROSITE" id="PS01331">
    <property type="entry name" value="THYMIDYLATE_KINASE"/>
    <property type="match status" value="1"/>
</dbReference>
<dbReference type="SUPFAM" id="SSF103473">
    <property type="entry name" value="MFS general substrate transporter"/>
    <property type="match status" value="1"/>
</dbReference>
<evidence type="ECO:0000313" key="17">
    <source>
        <dbReference type="EMBL" id="CAB4688534.1"/>
    </source>
</evidence>
<evidence type="ECO:0000256" key="13">
    <source>
        <dbReference type="ARBA" id="ARBA00023136"/>
    </source>
</evidence>
<dbReference type="InterPro" id="IPR039430">
    <property type="entry name" value="Thymidylate_kin-like_dom"/>
</dbReference>
<dbReference type="Gene3D" id="1.20.1250.20">
    <property type="entry name" value="MFS general substrate transporter like domains"/>
    <property type="match status" value="1"/>
</dbReference>
<evidence type="ECO:0000256" key="8">
    <source>
        <dbReference type="ARBA" id="ARBA00022727"/>
    </source>
</evidence>
<evidence type="ECO:0000256" key="1">
    <source>
        <dbReference type="ARBA" id="ARBA00004651"/>
    </source>
</evidence>
<accession>A0A6J7BBF9</accession>
<dbReference type="EMBL" id="CAEZXB010000051">
    <property type="protein sequence ID" value="CAB4688534.1"/>
    <property type="molecule type" value="Genomic_DNA"/>
</dbReference>
<dbReference type="EC" id="2.7.4.9" evidence="3"/>
<evidence type="ECO:0000259" key="16">
    <source>
        <dbReference type="Pfam" id="PF02223"/>
    </source>
</evidence>
<dbReference type="PANTHER" id="PTHR43266:SF2">
    <property type="entry name" value="MAJOR FACILITATOR SUPERFAMILY (MFS) PROFILE DOMAIN-CONTAINING PROTEIN"/>
    <property type="match status" value="1"/>
</dbReference>
<comment type="catalytic activity">
    <reaction evidence="14">
        <text>dTMP + ATP = dTDP + ADP</text>
        <dbReference type="Rhea" id="RHEA:13517"/>
        <dbReference type="ChEBI" id="CHEBI:30616"/>
        <dbReference type="ChEBI" id="CHEBI:58369"/>
        <dbReference type="ChEBI" id="CHEBI:63528"/>
        <dbReference type="ChEBI" id="CHEBI:456216"/>
        <dbReference type="EC" id="2.7.4.9"/>
    </reaction>
</comment>
<feature type="transmembrane region" description="Helical" evidence="15">
    <location>
        <begin position="156"/>
        <end position="176"/>
    </location>
</feature>
<name>A0A6J7BBF9_9ZZZZ</name>
<evidence type="ECO:0000256" key="11">
    <source>
        <dbReference type="ARBA" id="ARBA00022840"/>
    </source>
</evidence>
<evidence type="ECO:0000256" key="7">
    <source>
        <dbReference type="ARBA" id="ARBA00022692"/>
    </source>
</evidence>
<dbReference type="CDD" id="cd06173">
    <property type="entry name" value="MFS_MefA_like"/>
    <property type="match status" value="1"/>
</dbReference>
<dbReference type="NCBIfam" id="TIGR00041">
    <property type="entry name" value="DTMP_kinase"/>
    <property type="match status" value="1"/>
</dbReference>
<keyword evidence="10" id="KW-0418">Kinase</keyword>
<dbReference type="Gene3D" id="3.40.50.300">
    <property type="entry name" value="P-loop containing nucleotide triphosphate hydrolases"/>
    <property type="match status" value="1"/>
</dbReference>
<dbReference type="GO" id="GO:0005886">
    <property type="term" value="C:plasma membrane"/>
    <property type="evidence" value="ECO:0007669"/>
    <property type="project" value="UniProtKB-SubCell"/>
</dbReference>
<keyword evidence="4" id="KW-0813">Transport</keyword>
<comment type="subcellular location">
    <subcellularLocation>
        <location evidence="1">Cell membrane</location>
        <topology evidence="1">Multi-pass membrane protein</topology>
    </subcellularLocation>
</comment>
<feature type="transmembrane region" description="Helical" evidence="15">
    <location>
        <begin position="374"/>
        <end position="398"/>
    </location>
</feature>
<keyword evidence="5" id="KW-1003">Cell membrane</keyword>
<keyword evidence="6" id="KW-0808">Transferase</keyword>
<feature type="transmembrane region" description="Helical" evidence="15">
    <location>
        <begin position="338"/>
        <end position="362"/>
    </location>
</feature>
<protein>
    <recommendedName>
        <fullName evidence="3">dTMP kinase</fullName>
        <ecNumber evidence="3">2.7.4.9</ecNumber>
    </recommendedName>
</protein>
<evidence type="ECO:0000313" key="18">
    <source>
        <dbReference type="EMBL" id="CAB4708354.1"/>
    </source>
</evidence>
<gene>
    <name evidence="17" type="ORF">UFOPK2342_01627</name>
    <name evidence="18" type="ORF">UFOPK2423_01578</name>
    <name evidence="19" type="ORF">UFOPK3266_00667</name>
    <name evidence="20" type="ORF">UFOPK4367_01083</name>
</gene>
<dbReference type="HAMAP" id="MF_00165">
    <property type="entry name" value="Thymidylate_kinase"/>
    <property type="match status" value="1"/>
</dbReference>
<feature type="transmembrane region" description="Helical" evidence="15">
    <location>
        <begin position="63"/>
        <end position="87"/>
    </location>
</feature>